<evidence type="ECO:0000256" key="3">
    <source>
        <dbReference type="PROSITE-ProRule" id="PRU00023"/>
    </source>
</evidence>
<dbReference type="InterPro" id="IPR002110">
    <property type="entry name" value="Ankyrin_rpt"/>
</dbReference>
<keyword evidence="1" id="KW-0677">Repeat</keyword>
<gene>
    <name evidence="5" type="ORF">J2S57_000388</name>
</gene>
<dbReference type="SUPFAM" id="SSF48403">
    <property type="entry name" value="Ankyrin repeat"/>
    <property type="match status" value="1"/>
</dbReference>
<dbReference type="Pfam" id="PF12796">
    <property type="entry name" value="Ank_2"/>
    <property type="match status" value="1"/>
</dbReference>
<dbReference type="PANTHER" id="PTHR24171:SF9">
    <property type="entry name" value="ANKYRIN REPEAT DOMAIN-CONTAINING PROTEIN 39"/>
    <property type="match status" value="1"/>
</dbReference>
<dbReference type="Gene3D" id="1.25.40.20">
    <property type="entry name" value="Ankyrin repeat-containing domain"/>
    <property type="match status" value="1"/>
</dbReference>
<dbReference type="PANTHER" id="PTHR24171">
    <property type="entry name" value="ANKYRIN REPEAT DOMAIN-CONTAINING PROTEIN 39-RELATED"/>
    <property type="match status" value="1"/>
</dbReference>
<comment type="caution">
    <text evidence="5">The sequence shown here is derived from an EMBL/GenBank/DDBJ whole genome shotgun (WGS) entry which is preliminary data.</text>
</comment>
<feature type="region of interest" description="Disordered" evidence="4">
    <location>
        <begin position="123"/>
        <end position="151"/>
    </location>
</feature>
<dbReference type="PROSITE" id="PS50297">
    <property type="entry name" value="ANK_REP_REGION"/>
    <property type="match status" value="2"/>
</dbReference>
<evidence type="ECO:0000256" key="4">
    <source>
        <dbReference type="SAM" id="MobiDB-lite"/>
    </source>
</evidence>
<feature type="repeat" description="ANK" evidence="3">
    <location>
        <begin position="77"/>
        <end position="111"/>
    </location>
</feature>
<protein>
    <submittedName>
        <fullName evidence="5">Ankyrin repeat protein</fullName>
    </submittedName>
</protein>
<dbReference type="Proteomes" id="UP001235712">
    <property type="component" value="Unassembled WGS sequence"/>
</dbReference>
<evidence type="ECO:0000313" key="5">
    <source>
        <dbReference type="EMBL" id="MDP9824639.1"/>
    </source>
</evidence>
<dbReference type="PROSITE" id="PS50088">
    <property type="entry name" value="ANK_REPEAT"/>
    <property type="match status" value="3"/>
</dbReference>
<keyword evidence="6" id="KW-1185">Reference proteome</keyword>
<reference evidence="5 6" key="1">
    <citation type="submission" date="2023-07" db="EMBL/GenBank/DDBJ databases">
        <title>Sequencing the genomes of 1000 actinobacteria strains.</title>
        <authorList>
            <person name="Klenk H.-P."/>
        </authorList>
    </citation>
    <scope>NUCLEOTIDE SEQUENCE [LARGE SCALE GENOMIC DNA]</scope>
    <source>
        <strain evidence="5 6">DSM 44388</strain>
    </source>
</reference>
<dbReference type="PRINTS" id="PR01415">
    <property type="entry name" value="ANKYRIN"/>
</dbReference>
<feature type="repeat" description="ANK" evidence="3">
    <location>
        <begin position="11"/>
        <end position="43"/>
    </location>
</feature>
<evidence type="ECO:0000256" key="1">
    <source>
        <dbReference type="ARBA" id="ARBA00022737"/>
    </source>
</evidence>
<dbReference type="SMART" id="SM00248">
    <property type="entry name" value="ANK"/>
    <property type="match status" value="3"/>
</dbReference>
<evidence type="ECO:0000256" key="2">
    <source>
        <dbReference type="ARBA" id="ARBA00023043"/>
    </source>
</evidence>
<dbReference type="RefSeq" id="WP_307237585.1">
    <property type="nucleotide sequence ID" value="NZ_JAUSQZ010000001.1"/>
</dbReference>
<feature type="repeat" description="ANK" evidence="3">
    <location>
        <begin position="44"/>
        <end position="76"/>
    </location>
</feature>
<proteinExistence type="predicted"/>
<dbReference type="InterPro" id="IPR036770">
    <property type="entry name" value="Ankyrin_rpt-contain_sf"/>
</dbReference>
<keyword evidence="2 3" id="KW-0040">ANK repeat</keyword>
<dbReference type="EMBL" id="JAUSQZ010000001">
    <property type="protein sequence ID" value="MDP9824639.1"/>
    <property type="molecule type" value="Genomic_DNA"/>
</dbReference>
<organism evidence="5 6">
    <name type="scientific">Kineosporia succinea</name>
    <dbReference type="NCBI Taxonomy" id="84632"/>
    <lineage>
        <taxon>Bacteria</taxon>
        <taxon>Bacillati</taxon>
        <taxon>Actinomycetota</taxon>
        <taxon>Actinomycetes</taxon>
        <taxon>Kineosporiales</taxon>
        <taxon>Kineosporiaceae</taxon>
        <taxon>Kineosporia</taxon>
    </lineage>
</organism>
<accession>A0ABT9NWW0</accession>
<name>A0ABT9NWW0_9ACTN</name>
<sequence length="151" mass="15880">MIDALRETDEFGRTALHYAAADGDVAEVARLLAEGADPGQPDAVRFTPLHFAAQEQHPEVVAVLIAAGAQTTATDRWGNTPLWRAVFTAHGQRAAAEALMAHGADPDAANSTGISPRRLAERMGLGNLTGDQADRTSAATTASIALPRQRD</sequence>
<evidence type="ECO:0000313" key="6">
    <source>
        <dbReference type="Proteomes" id="UP001235712"/>
    </source>
</evidence>